<sequence>MDFVWQYIRSQSSWDKSGLLNELEYSVKSVRKFYKGKTRCFVVGDDPLLDVIHLEAPQRVEIHVSNQPRYVDQARKQWVMVNNKDINDDFVLMYDDIFLLQPTSEKEIKTRYGRKEITSIEEYMKERLGDMGYKRIWKATYDYVKMLRDGKGLKTYDWEAHLPRYMVKEKLKWVIKTFDLVNTPKLISGVYDGHFNKKTTLMDEMTQADLWTHNPGMDLAFEFTKKYMNIYDDAIIPELVERMKEHMA</sequence>
<dbReference type="AlphaFoldDB" id="A0A0F9B101"/>
<evidence type="ECO:0000313" key="1">
    <source>
        <dbReference type="EMBL" id="KKL15589.1"/>
    </source>
</evidence>
<gene>
    <name evidence="1" type="ORF">LCGC14_2504080</name>
</gene>
<accession>A0A0F9B101</accession>
<name>A0A0F9B101_9ZZZZ</name>
<proteinExistence type="predicted"/>
<dbReference type="EMBL" id="LAZR01040009">
    <property type="protein sequence ID" value="KKL15589.1"/>
    <property type="molecule type" value="Genomic_DNA"/>
</dbReference>
<comment type="caution">
    <text evidence="1">The sequence shown here is derived from an EMBL/GenBank/DDBJ whole genome shotgun (WGS) entry which is preliminary data.</text>
</comment>
<organism evidence="1">
    <name type="scientific">marine sediment metagenome</name>
    <dbReference type="NCBI Taxonomy" id="412755"/>
    <lineage>
        <taxon>unclassified sequences</taxon>
        <taxon>metagenomes</taxon>
        <taxon>ecological metagenomes</taxon>
    </lineage>
</organism>
<protein>
    <submittedName>
        <fullName evidence="1">Uncharacterized protein</fullName>
    </submittedName>
</protein>
<reference evidence="1" key="1">
    <citation type="journal article" date="2015" name="Nature">
        <title>Complex archaea that bridge the gap between prokaryotes and eukaryotes.</title>
        <authorList>
            <person name="Spang A."/>
            <person name="Saw J.H."/>
            <person name="Jorgensen S.L."/>
            <person name="Zaremba-Niedzwiedzka K."/>
            <person name="Martijn J."/>
            <person name="Lind A.E."/>
            <person name="van Eijk R."/>
            <person name="Schleper C."/>
            <person name="Guy L."/>
            <person name="Ettema T.J."/>
        </authorList>
    </citation>
    <scope>NUCLEOTIDE SEQUENCE</scope>
</reference>